<feature type="transmembrane region" description="Helical" evidence="1">
    <location>
        <begin position="12"/>
        <end position="30"/>
    </location>
</feature>
<keyword evidence="1" id="KW-0472">Membrane</keyword>
<dbReference type="Proteomes" id="UP000294933">
    <property type="component" value="Unassembled WGS sequence"/>
</dbReference>
<sequence length="75" mass="8605">MHQKDQFSIRRINNFYCMPVQWVVVIIIQIKCGDQNFSPFFGRFSALNTRDLTTTVSATPSAWTARLGIYDAGLF</sequence>
<dbReference type="AlphaFoldDB" id="A0A4Y7Q8K8"/>
<dbReference type="EMBL" id="ML170169">
    <property type="protein sequence ID" value="TDL23676.1"/>
    <property type="molecule type" value="Genomic_DNA"/>
</dbReference>
<keyword evidence="1" id="KW-0812">Transmembrane</keyword>
<evidence type="ECO:0000313" key="3">
    <source>
        <dbReference type="Proteomes" id="UP000294933"/>
    </source>
</evidence>
<keyword evidence="3" id="KW-1185">Reference proteome</keyword>
<evidence type="ECO:0000313" key="2">
    <source>
        <dbReference type="EMBL" id="TDL23676.1"/>
    </source>
</evidence>
<keyword evidence="1" id="KW-1133">Transmembrane helix</keyword>
<name>A0A4Y7Q8K8_9AGAM</name>
<organism evidence="2 3">
    <name type="scientific">Rickenella mellea</name>
    <dbReference type="NCBI Taxonomy" id="50990"/>
    <lineage>
        <taxon>Eukaryota</taxon>
        <taxon>Fungi</taxon>
        <taxon>Dikarya</taxon>
        <taxon>Basidiomycota</taxon>
        <taxon>Agaricomycotina</taxon>
        <taxon>Agaricomycetes</taxon>
        <taxon>Hymenochaetales</taxon>
        <taxon>Rickenellaceae</taxon>
        <taxon>Rickenella</taxon>
    </lineage>
</organism>
<accession>A0A4Y7Q8K8</accession>
<evidence type="ECO:0000256" key="1">
    <source>
        <dbReference type="SAM" id="Phobius"/>
    </source>
</evidence>
<gene>
    <name evidence="2" type="ORF">BD410DRAFT_786934</name>
</gene>
<protein>
    <submittedName>
        <fullName evidence="2">Uncharacterized protein</fullName>
    </submittedName>
</protein>
<proteinExistence type="predicted"/>
<reference evidence="2 3" key="1">
    <citation type="submission" date="2018-06" db="EMBL/GenBank/DDBJ databases">
        <title>A transcriptomic atlas of mushroom development highlights an independent origin of complex multicellularity.</title>
        <authorList>
            <consortium name="DOE Joint Genome Institute"/>
            <person name="Krizsan K."/>
            <person name="Almasi E."/>
            <person name="Merenyi Z."/>
            <person name="Sahu N."/>
            <person name="Viragh M."/>
            <person name="Koszo T."/>
            <person name="Mondo S."/>
            <person name="Kiss B."/>
            <person name="Balint B."/>
            <person name="Kues U."/>
            <person name="Barry K."/>
            <person name="Hegedus J.C."/>
            <person name="Henrissat B."/>
            <person name="Johnson J."/>
            <person name="Lipzen A."/>
            <person name="Ohm R."/>
            <person name="Nagy I."/>
            <person name="Pangilinan J."/>
            <person name="Yan J."/>
            <person name="Xiong Y."/>
            <person name="Grigoriev I.V."/>
            <person name="Hibbett D.S."/>
            <person name="Nagy L.G."/>
        </authorList>
    </citation>
    <scope>NUCLEOTIDE SEQUENCE [LARGE SCALE GENOMIC DNA]</scope>
    <source>
        <strain evidence="2 3">SZMC22713</strain>
    </source>
</reference>
<dbReference type="VEuPathDB" id="FungiDB:BD410DRAFT_786934"/>